<organism evidence="3 4">
    <name type="scientific">Rhizoctonia solani</name>
    <dbReference type="NCBI Taxonomy" id="456999"/>
    <lineage>
        <taxon>Eukaryota</taxon>
        <taxon>Fungi</taxon>
        <taxon>Dikarya</taxon>
        <taxon>Basidiomycota</taxon>
        <taxon>Agaricomycotina</taxon>
        <taxon>Agaricomycetes</taxon>
        <taxon>Cantharellales</taxon>
        <taxon>Ceratobasidiaceae</taxon>
        <taxon>Rhizoctonia</taxon>
    </lineage>
</organism>
<dbReference type="InterPro" id="IPR045340">
    <property type="entry name" value="DUF6533"/>
</dbReference>
<reference evidence="3" key="1">
    <citation type="submission" date="2021-01" db="EMBL/GenBank/DDBJ databases">
        <authorList>
            <person name="Kaushik A."/>
        </authorList>
    </citation>
    <scope>NUCLEOTIDE SEQUENCE</scope>
    <source>
        <strain evidence="3">AG4-R118</strain>
    </source>
</reference>
<evidence type="ECO:0000313" key="4">
    <source>
        <dbReference type="Proteomes" id="UP000663888"/>
    </source>
</evidence>
<dbReference type="AlphaFoldDB" id="A0A8H3D0M0"/>
<evidence type="ECO:0000313" key="3">
    <source>
        <dbReference type="EMBL" id="CAE6502787.1"/>
    </source>
</evidence>
<dbReference type="EMBL" id="CAJMWX010001706">
    <property type="protein sequence ID" value="CAE6502787.1"/>
    <property type="molecule type" value="Genomic_DNA"/>
</dbReference>
<accession>A0A8H3D0M0</accession>
<dbReference type="Pfam" id="PF20151">
    <property type="entry name" value="DUF6533"/>
    <property type="match status" value="1"/>
</dbReference>
<comment type="caution">
    <text evidence="3">The sequence shown here is derived from an EMBL/GenBank/DDBJ whole genome shotgun (WGS) entry which is preliminary data.</text>
</comment>
<dbReference type="Proteomes" id="UP000663888">
    <property type="component" value="Unassembled WGS sequence"/>
</dbReference>
<keyword evidence="1" id="KW-1133">Transmembrane helix</keyword>
<feature type="transmembrane region" description="Helical" evidence="1">
    <location>
        <begin position="126"/>
        <end position="152"/>
    </location>
</feature>
<gene>
    <name evidence="3" type="ORF">RDB_LOCUS155694</name>
</gene>
<evidence type="ECO:0000256" key="1">
    <source>
        <dbReference type="SAM" id="Phobius"/>
    </source>
</evidence>
<keyword evidence="1" id="KW-0472">Membrane</keyword>
<keyword evidence="1" id="KW-0812">Transmembrane</keyword>
<evidence type="ECO:0000259" key="2">
    <source>
        <dbReference type="Pfam" id="PF20151"/>
    </source>
</evidence>
<feature type="transmembrane region" description="Helical" evidence="1">
    <location>
        <begin position="54"/>
        <end position="74"/>
    </location>
</feature>
<feature type="transmembrane region" description="Helical" evidence="1">
    <location>
        <begin position="94"/>
        <end position="114"/>
    </location>
</feature>
<protein>
    <recommendedName>
        <fullName evidence="2">DUF6533 domain-containing protein</fullName>
    </recommendedName>
</protein>
<sequence length="156" mass="17414">MSLDGRAARDIIISQYVTGSGLALLLYDHLLTLSTEIELVWPAKMSPVKCAFLVNRYFCPLVLGFICAVNSGHWRNLNDKVIVSVNATLLCHKTLNIVSAVEPFLLVVGTFIICTRVYCIWGSHRTAFWVLSTCWTIHLVIDIVLVTLFGVLDMSK</sequence>
<name>A0A8H3D0M0_9AGAM</name>
<feature type="domain" description="DUF6533" evidence="2">
    <location>
        <begin position="16"/>
        <end position="60"/>
    </location>
</feature>
<proteinExistence type="predicted"/>